<reference evidence="1 2" key="1">
    <citation type="submission" date="2019-09" db="EMBL/GenBank/DDBJ databases">
        <title>Nocardioides panacisoli sp. nov., isolated from the soil of a ginseng field.</title>
        <authorList>
            <person name="Cho C."/>
        </authorList>
    </citation>
    <scope>NUCLEOTIDE SEQUENCE [LARGE SCALE GENOMIC DNA]</scope>
    <source>
        <strain evidence="1 2">BN140041</strain>
    </source>
</reference>
<sequence>MADTAEFKDVRGEARTGMDIHDVRLAHTDRALIVKTAHDDVRPTLRSGGSIAVFVDVDPHRRGPEYAFVAGTTRGSDFGLVETDGWRLGDAVRHADTSLSIDYENERVRVRIARSSIGDPDEVRLAVVAQGTRRNGELESDWLRTIRHMTRWVTSG</sequence>
<dbReference type="Proteomes" id="UP000324351">
    <property type="component" value="Unassembled WGS sequence"/>
</dbReference>
<evidence type="ECO:0000313" key="1">
    <source>
        <dbReference type="EMBL" id="KAA1428763.1"/>
    </source>
</evidence>
<reference evidence="1 2" key="2">
    <citation type="submission" date="2019-09" db="EMBL/GenBank/DDBJ databases">
        <authorList>
            <person name="Jin C."/>
        </authorList>
    </citation>
    <scope>NUCLEOTIDE SEQUENCE [LARGE SCALE GENOMIC DNA]</scope>
    <source>
        <strain evidence="1 2">BN140041</strain>
    </source>
</reference>
<dbReference type="EMBL" id="VUJW01000001">
    <property type="protein sequence ID" value="KAA1428763.1"/>
    <property type="molecule type" value="Genomic_DNA"/>
</dbReference>
<proteinExistence type="predicted"/>
<evidence type="ECO:0000313" key="2">
    <source>
        <dbReference type="Proteomes" id="UP000324351"/>
    </source>
</evidence>
<organism evidence="1 2">
    <name type="scientific">Nocardioides antri</name>
    <dbReference type="NCBI Taxonomy" id="2607659"/>
    <lineage>
        <taxon>Bacteria</taxon>
        <taxon>Bacillati</taxon>
        <taxon>Actinomycetota</taxon>
        <taxon>Actinomycetes</taxon>
        <taxon>Propionibacteriales</taxon>
        <taxon>Nocardioidaceae</taxon>
        <taxon>Nocardioides</taxon>
    </lineage>
</organism>
<protein>
    <submittedName>
        <fullName evidence="1">Uncharacterized protein</fullName>
    </submittedName>
</protein>
<dbReference type="AlphaFoldDB" id="A0A5B1M7J1"/>
<name>A0A5B1M7J1_9ACTN</name>
<comment type="caution">
    <text evidence="1">The sequence shown here is derived from an EMBL/GenBank/DDBJ whole genome shotgun (WGS) entry which is preliminary data.</text>
</comment>
<dbReference type="RefSeq" id="WP_149748386.1">
    <property type="nucleotide sequence ID" value="NZ_VUJW01000001.1"/>
</dbReference>
<gene>
    <name evidence="1" type="ORF">F0U47_00640</name>
</gene>
<keyword evidence="2" id="KW-1185">Reference proteome</keyword>
<accession>A0A5B1M7J1</accession>